<accession>A0ABV5PLS2</accession>
<dbReference type="SUPFAM" id="SSF51735">
    <property type="entry name" value="NAD(P)-binding Rossmann-fold domains"/>
    <property type="match status" value="1"/>
</dbReference>
<dbReference type="InterPro" id="IPR002347">
    <property type="entry name" value="SDR_fam"/>
</dbReference>
<dbReference type="Pfam" id="PF13561">
    <property type="entry name" value="adh_short_C2"/>
    <property type="match status" value="1"/>
</dbReference>
<evidence type="ECO:0000256" key="1">
    <source>
        <dbReference type="ARBA" id="ARBA00006484"/>
    </source>
</evidence>
<dbReference type="InterPro" id="IPR050259">
    <property type="entry name" value="SDR"/>
</dbReference>
<dbReference type="PANTHER" id="PTHR42879">
    <property type="entry name" value="3-OXOACYL-(ACYL-CARRIER-PROTEIN) REDUCTASE"/>
    <property type="match status" value="1"/>
</dbReference>
<comment type="similarity">
    <text evidence="1">Belongs to the short-chain dehydrogenases/reductases (SDR) family.</text>
</comment>
<dbReference type="EC" id="1.1.1.100" evidence="3"/>
<dbReference type="RefSeq" id="WP_345218149.1">
    <property type="nucleotide sequence ID" value="NZ_BAAAXE010000001.1"/>
</dbReference>
<gene>
    <name evidence="3" type="primary">fabG</name>
    <name evidence="3" type="ORF">ACFFTU_29805</name>
</gene>
<dbReference type="InterPro" id="IPR020904">
    <property type="entry name" value="Sc_DH/Rdtase_CS"/>
</dbReference>
<dbReference type="SMART" id="SM00822">
    <property type="entry name" value="PKS_KR"/>
    <property type="match status" value="1"/>
</dbReference>
<dbReference type="InterPro" id="IPR036291">
    <property type="entry name" value="NAD(P)-bd_dom_sf"/>
</dbReference>
<dbReference type="PRINTS" id="PR00080">
    <property type="entry name" value="SDRFAMILY"/>
</dbReference>
<dbReference type="EMBL" id="JBHMCR010000019">
    <property type="protein sequence ID" value="MFB9524145.1"/>
    <property type="molecule type" value="Genomic_DNA"/>
</dbReference>
<dbReference type="PRINTS" id="PR00081">
    <property type="entry name" value="GDHRDH"/>
</dbReference>
<proteinExistence type="inferred from homology"/>
<name>A0ABV5PLS2_STRCM</name>
<sequence length="268" mass="27331">MSEALAAGTGAAPATSGVPGRFPEGSKALVTGASRGIGAAVALALAAQGCDVALNYRSRTEEAEEVAERIRALGRHTLLVRADVSDEAAVTAMYKRIRAEWGRLDVAVLNSGVTSDGHFAAMSSAKWQEVISTNLTGAFLTAREATKQMYATGGSIVLIASTSGIAGRAGQANYAASKGGVISLAKSLAQEAAPRGIRVNVVAPGFIDTDMARKVPPAHLKEAVRAIPLGRMGTAQEVAQATAFLAGPAASYITGKVLTVDGGMIPVN</sequence>
<dbReference type="GO" id="GO:0004316">
    <property type="term" value="F:3-oxoacyl-[acyl-carrier-protein] reductase (NADPH) activity"/>
    <property type="evidence" value="ECO:0007669"/>
    <property type="project" value="UniProtKB-EC"/>
</dbReference>
<dbReference type="Proteomes" id="UP001589718">
    <property type="component" value="Unassembled WGS sequence"/>
</dbReference>
<dbReference type="NCBIfam" id="NF009466">
    <property type="entry name" value="PRK12826.1-2"/>
    <property type="match status" value="1"/>
</dbReference>
<evidence type="ECO:0000259" key="2">
    <source>
        <dbReference type="SMART" id="SM00822"/>
    </source>
</evidence>
<keyword evidence="3" id="KW-0560">Oxidoreductase</keyword>
<dbReference type="Gene3D" id="3.40.50.720">
    <property type="entry name" value="NAD(P)-binding Rossmann-like Domain"/>
    <property type="match status" value="1"/>
</dbReference>
<protein>
    <submittedName>
        <fullName evidence="3">3-oxoacyl-ACP reductase FabG</fullName>
        <ecNumber evidence="3">1.1.1.100</ecNumber>
    </submittedName>
</protein>
<organism evidence="3 4">
    <name type="scientific">Streptomyces cremeus</name>
    <dbReference type="NCBI Taxonomy" id="66881"/>
    <lineage>
        <taxon>Bacteria</taxon>
        <taxon>Bacillati</taxon>
        <taxon>Actinomycetota</taxon>
        <taxon>Actinomycetes</taxon>
        <taxon>Kitasatosporales</taxon>
        <taxon>Streptomycetaceae</taxon>
        <taxon>Streptomyces</taxon>
    </lineage>
</organism>
<evidence type="ECO:0000313" key="4">
    <source>
        <dbReference type="Proteomes" id="UP001589718"/>
    </source>
</evidence>
<reference evidence="3 4" key="1">
    <citation type="submission" date="2024-09" db="EMBL/GenBank/DDBJ databases">
        <authorList>
            <person name="Sun Q."/>
            <person name="Mori K."/>
        </authorList>
    </citation>
    <scope>NUCLEOTIDE SEQUENCE [LARGE SCALE GENOMIC DNA]</scope>
    <source>
        <strain evidence="3 4">JCM 4362</strain>
    </source>
</reference>
<comment type="caution">
    <text evidence="3">The sequence shown here is derived from an EMBL/GenBank/DDBJ whole genome shotgun (WGS) entry which is preliminary data.</text>
</comment>
<dbReference type="InterPro" id="IPR057326">
    <property type="entry name" value="KR_dom"/>
</dbReference>
<dbReference type="NCBIfam" id="NF005559">
    <property type="entry name" value="PRK07231.1"/>
    <property type="match status" value="1"/>
</dbReference>
<keyword evidence="4" id="KW-1185">Reference proteome</keyword>
<dbReference type="PROSITE" id="PS00061">
    <property type="entry name" value="ADH_SHORT"/>
    <property type="match status" value="1"/>
</dbReference>
<feature type="domain" description="Ketoreductase" evidence="2">
    <location>
        <begin position="26"/>
        <end position="210"/>
    </location>
</feature>
<dbReference type="PANTHER" id="PTHR42879:SF2">
    <property type="entry name" value="3-OXOACYL-[ACYL-CARRIER-PROTEIN] REDUCTASE FABG"/>
    <property type="match status" value="1"/>
</dbReference>
<evidence type="ECO:0000313" key="3">
    <source>
        <dbReference type="EMBL" id="MFB9524145.1"/>
    </source>
</evidence>